<name>A0A1I8B364_MELHA</name>
<accession>A0A1I8B364</accession>
<reference evidence="2" key="1">
    <citation type="submission" date="2016-11" db="UniProtKB">
        <authorList>
            <consortium name="WormBaseParasite"/>
        </authorList>
    </citation>
    <scope>IDENTIFICATION</scope>
</reference>
<organism evidence="1 2">
    <name type="scientific">Meloidogyne hapla</name>
    <name type="common">Root-knot nematode worm</name>
    <dbReference type="NCBI Taxonomy" id="6305"/>
    <lineage>
        <taxon>Eukaryota</taxon>
        <taxon>Metazoa</taxon>
        <taxon>Ecdysozoa</taxon>
        <taxon>Nematoda</taxon>
        <taxon>Chromadorea</taxon>
        <taxon>Rhabditida</taxon>
        <taxon>Tylenchina</taxon>
        <taxon>Tylenchomorpha</taxon>
        <taxon>Tylenchoidea</taxon>
        <taxon>Meloidogynidae</taxon>
        <taxon>Meloidogyninae</taxon>
        <taxon>Meloidogyne</taxon>
    </lineage>
</organism>
<dbReference type="AlphaFoldDB" id="A0A1I8B364"/>
<evidence type="ECO:0000313" key="2">
    <source>
        <dbReference type="WBParaSite" id="MhA1_Contig1266.frz3.gene16"/>
    </source>
</evidence>
<sequence length="52" mass="5736">MFVAQVAVIAVKMDARIANAQTAIVLKIVERLVVLMSNLVVPNRLDLLIFSQ</sequence>
<evidence type="ECO:0000313" key="1">
    <source>
        <dbReference type="Proteomes" id="UP000095281"/>
    </source>
</evidence>
<dbReference type="WBParaSite" id="MhA1_Contig1266.frz3.gene16">
    <property type="protein sequence ID" value="MhA1_Contig1266.frz3.gene16"/>
    <property type="gene ID" value="MhA1_Contig1266.frz3.gene16"/>
</dbReference>
<keyword evidence="1" id="KW-1185">Reference proteome</keyword>
<protein>
    <submittedName>
        <fullName evidence="2">Transposase</fullName>
    </submittedName>
</protein>
<proteinExistence type="predicted"/>
<dbReference type="Proteomes" id="UP000095281">
    <property type="component" value="Unplaced"/>
</dbReference>